<comment type="function">
    <text evidence="11">The beta subunit is responsible for the synthesis of L-tryptophan from indole and L-serine.</text>
</comment>
<evidence type="ECO:0000256" key="3">
    <source>
        <dbReference type="ARBA" id="ARBA00009982"/>
    </source>
</evidence>
<keyword evidence="14" id="KW-1185">Reference proteome</keyword>
<gene>
    <name evidence="11" type="primary">trpB</name>
    <name evidence="13" type="ORF">J2Z34_002354</name>
</gene>
<dbReference type="HAMAP" id="MF_00133">
    <property type="entry name" value="Trp_synth_beta"/>
    <property type="match status" value="1"/>
</dbReference>
<keyword evidence="9 11" id="KW-0456">Lyase</keyword>
<keyword evidence="8 11" id="KW-0057">Aromatic amino acid biosynthesis</keyword>
<dbReference type="RefSeq" id="WP_209460041.1">
    <property type="nucleotide sequence ID" value="NZ_JAGGKC010000020.1"/>
</dbReference>
<comment type="catalytic activity">
    <reaction evidence="10 11">
        <text>(1S,2R)-1-C-(indol-3-yl)glycerol 3-phosphate + L-serine = D-glyceraldehyde 3-phosphate + L-tryptophan + H2O</text>
        <dbReference type="Rhea" id="RHEA:10532"/>
        <dbReference type="ChEBI" id="CHEBI:15377"/>
        <dbReference type="ChEBI" id="CHEBI:33384"/>
        <dbReference type="ChEBI" id="CHEBI:57912"/>
        <dbReference type="ChEBI" id="CHEBI:58866"/>
        <dbReference type="ChEBI" id="CHEBI:59776"/>
        <dbReference type="EC" id="4.2.1.20"/>
    </reaction>
</comment>
<evidence type="ECO:0000256" key="5">
    <source>
        <dbReference type="ARBA" id="ARBA00022605"/>
    </source>
</evidence>
<evidence type="ECO:0000256" key="2">
    <source>
        <dbReference type="ARBA" id="ARBA00004733"/>
    </source>
</evidence>
<evidence type="ECO:0000256" key="8">
    <source>
        <dbReference type="ARBA" id="ARBA00023141"/>
    </source>
</evidence>
<dbReference type="InterPro" id="IPR006654">
    <property type="entry name" value="Trp_synth_beta"/>
</dbReference>
<keyword evidence="6 11" id="KW-0822">Tryptophan biosynthesis</keyword>
<accession>A0ABS4G5L3</accession>
<dbReference type="Gene3D" id="3.40.50.1100">
    <property type="match status" value="2"/>
</dbReference>
<evidence type="ECO:0000313" key="13">
    <source>
        <dbReference type="EMBL" id="MBP1919858.1"/>
    </source>
</evidence>
<dbReference type="NCBIfam" id="TIGR00263">
    <property type="entry name" value="trpB"/>
    <property type="match status" value="1"/>
</dbReference>
<evidence type="ECO:0000256" key="7">
    <source>
        <dbReference type="ARBA" id="ARBA00022898"/>
    </source>
</evidence>
<dbReference type="PANTHER" id="PTHR48077:SF3">
    <property type="entry name" value="TRYPTOPHAN SYNTHASE"/>
    <property type="match status" value="1"/>
</dbReference>
<dbReference type="EMBL" id="JAGGKC010000020">
    <property type="protein sequence ID" value="MBP1919858.1"/>
    <property type="molecule type" value="Genomic_DNA"/>
</dbReference>
<dbReference type="SUPFAM" id="SSF53686">
    <property type="entry name" value="Tryptophan synthase beta subunit-like PLP-dependent enzymes"/>
    <property type="match status" value="1"/>
</dbReference>
<feature type="modified residue" description="N6-(pyridoxal phosphate)lysine" evidence="11">
    <location>
        <position position="85"/>
    </location>
</feature>
<dbReference type="PIRSF" id="PIRSF001413">
    <property type="entry name" value="Trp_syn_beta"/>
    <property type="match status" value="1"/>
</dbReference>
<evidence type="ECO:0000256" key="4">
    <source>
        <dbReference type="ARBA" id="ARBA00011270"/>
    </source>
</evidence>
<sequence length="396" mass="42832">MGDGRFGIHGGQYVPETLMNEIINLEKAYREAMADPNFVSELEALLKDYAGRPSLLYFAKKMTEDLGGAKIYLKREDLNHTGSHKINNVLGQVLLAKRMGKTRVIAETGAGQHGVATATAAALLGLECEIFMGREDTVRQALNVYRMKLLGATVHEVTSGTMTLKDAVNETMREWTRRVHDTHYVIGSVMGPHPFPEMVGDFQSIISREAREQILKSEGKLPDMVVACVGGGSNAMGMFRNFISDEGVELVGCEAAGRGISSDMHAATLSTGTVGVFHGMKSYFCQDDEGQIAPVYSISAGLDYPGIGPEHADLFDRGRAKYVPVTDDEAVAAFEYLAKTEGIICAIESAHAVAYAMKAAPGMPKDSIMIICLSGRGDKDVAAIARYKGVDLHDED</sequence>
<evidence type="ECO:0000256" key="10">
    <source>
        <dbReference type="ARBA" id="ARBA00049047"/>
    </source>
</evidence>
<dbReference type="InterPro" id="IPR006653">
    <property type="entry name" value="Trp_synth_b_CS"/>
</dbReference>
<dbReference type="InterPro" id="IPR036052">
    <property type="entry name" value="TrpB-like_PALP_sf"/>
</dbReference>
<feature type="domain" description="Tryptophan synthase beta chain-like PALP" evidence="12">
    <location>
        <begin position="52"/>
        <end position="372"/>
    </location>
</feature>
<dbReference type="InterPro" id="IPR001926">
    <property type="entry name" value="TrpB-like_PALP"/>
</dbReference>
<evidence type="ECO:0000256" key="6">
    <source>
        <dbReference type="ARBA" id="ARBA00022822"/>
    </source>
</evidence>
<dbReference type="Proteomes" id="UP001519271">
    <property type="component" value="Unassembled WGS sequence"/>
</dbReference>
<evidence type="ECO:0000313" key="14">
    <source>
        <dbReference type="Proteomes" id="UP001519271"/>
    </source>
</evidence>
<evidence type="ECO:0000256" key="9">
    <source>
        <dbReference type="ARBA" id="ARBA00023239"/>
    </source>
</evidence>
<dbReference type="Pfam" id="PF00291">
    <property type="entry name" value="PALP"/>
    <property type="match status" value="1"/>
</dbReference>
<protein>
    <recommendedName>
        <fullName evidence="11">Tryptophan synthase beta chain</fullName>
        <ecNumber evidence="11">4.2.1.20</ecNumber>
    </recommendedName>
</protein>
<dbReference type="PROSITE" id="PS00168">
    <property type="entry name" value="TRP_SYNTHASE_BETA"/>
    <property type="match status" value="1"/>
</dbReference>
<keyword evidence="7 11" id="KW-0663">Pyridoxal phosphate</keyword>
<comment type="pathway">
    <text evidence="2 11">Amino-acid biosynthesis; L-tryptophan biosynthesis; L-tryptophan from chorismate: step 5/5.</text>
</comment>
<dbReference type="CDD" id="cd06446">
    <property type="entry name" value="Trp-synth_B"/>
    <property type="match status" value="1"/>
</dbReference>
<dbReference type="GO" id="GO:0004834">
    <property type="term" value="F:tryptophan synthase activity"/>
    <property type="evidence" value="ECO:0007669"/>
    <property type="project" value="UniProtKB-EC"/>
</dbReference>
<comment type="subunit">
    <text evidence="4 11">Tetramer of two alpha and two beta chains.</text>
</comment>
<comment type="similarity">
    <text evidence="3 11">Belongs to the TrpB family.</text>
</comment>
<keyword evidence="5 11" id="KW-0028">Amino-acid biosynthesis</keyword>
<dbReference type="InterPro" id="IPR023026">
    <property type="entry name" value="Trp_synth_beta/beta-like"/>
</dbReference>
<name>A0ABS4G5L3_9CLOT</name>
<reference evidence="13 14" key="1">
    <citation type="submission" date="2021-03" db="EMBL/GenBank/DDBJ databases">
        <title>Genomic Encyclopedia of Type Strains, Phase IV (KMG-IV): sequencing the most valuable type-strain genomes for metagenomic binning, comparative biology and taxonomic classification.</title>
        <authorList>
            <person name="Goeker M."/>
        </authorList>
    </citation>
    <scope>NUCLEOTIDE SEQUENCE [LARGE SCALE GENOMIC DNA]</scope>
    <source>
        <strain evidence="13 14">DSM 6139</strain>
    </source>
</reference>
<dbReference type="EC" id="4.2.1.20" evidence="11"/>
<proteinExistence type="inferred from homology"/>
<dbReference type="PANTHER" id="PTHR48077">
    <property type="entry name" value="TRYPTOPHAN SYNTHASE-RELATED"/>
    <property type="match status" value="1"/>
</dbReference>
<organism evidence="13 14">
    <name type="scientific">Youngiibacter multivorans</name>
    <dbReference type="NCBI Taxonomy" id="937251"/>
    <lineage>
        <taxon>Bacteria</taxon>
        <taxon>Bacillati</taxon>
        <taxon>Bacillota</taxon>
        <taxon>Clostridia</taxon>
        <taxon>Eubacteriales</taxon>
        <taxon>Clostridiaceae</taxon>
        <taxon>Youngiibacter</taxon>
    </lineage>
</organism>
<comment type="caution">
    <text evidence="13">The sequence shown here is derived from an EMBL/GenBank/DDBJ whole genome shotgun (WGS) entry which is preliminary data.</text>
</comment>
<evidence type="ECO:0000259" key="12">
    <source>
        <dbReference type="Pfam" id="PF00291"/>
    </source>
</evidence>
<evidence type="ECO:0000256" key="1">
    <source>
        <dbReference type="ARBA" id="ARBA00001933"/>
    </source>
</evidence>
<evidence type="ECO:0000256" key="11">
    <source>
        <dbReference type="HAMAP-Rule" id="MF_00133"/>
    </source>
</evidence>
<comment type="cofactor">
    <cofactor evidence="1 11">
        <name>pyridoxal 5'-phosphate</name>
        <dbReference type="ChEBI" id="CHEBI:597326"/>
    </cofactor>
</comment>